<dbReference type="InterPro" id="IPR008974">
    <property type="entry name" value="TRAF-like"/>
</dbReference>
<keyword evidence="3" id="KW-1185">Reference proteome</keyword>
<feature type="compositionally biased region" description="Low complexity" evidence="1">
    <location>
        <begin position="601"/>
        <end position="618"/>
    </location>
</feature>
<gene>
    <name evidence="2" type="ORF">TSAR_004514</name>
</gene>
<feature type="region of interest" description="Disordered" evidence="1">
    <location>
        <begin position="485"/>
        <end position="539"/>
    </location>
</feature>
<protein>
    <recommendedName>
        <fullName evidence="4">MATH domain-containing protein</fullName>
    </recommendedName>
</protein>
<feature type="compositionally biased region" description="Low complexity" evidence="1">
    <location>
        <begin position="485"/>
        <end position="499"/>
    </location>
</feature>
<dbReference type="STRING" id="543379.A0A232ERV7"/>
<dbReference type="SUPFAM" id="SSF49599">
    <property type="entry name" value="TRAF domain-like"/>
    <property type="match status" value="1"/>
</dbReference>
<sequence length="665" mass="75223">MALLYRFAQLPDRSGTRVFSFVVTRSVVRDPERDVTSKELVCGFQRWAVAFSRGDKKRGRNKRSVSDRQVLGVYLVWRGAAPGLRVYVDFTFTLLNREHFSVNEGFSGKRVKFTYEAPAQGNRSYISVSDLYSRNFADPNGEFQLELSMANVRTVFSSEVGIPPTIATTIDSDSVRMPSSVFTPGQSKPTKLETAYFTFGGFDWNLVVYPHGNKENEARSQEGRLSVYLVRLTGFDHRCRVRYIVSLGEGEHPVESGPIEDLSDAEGRGFGWQPRVRWSDVARKGVLRLSLEMLEARTISEVSVQALGPGALPATPCYDRDKQAWAIRADLHSDTVRLHLVYKDINNIPRNHLRYVSWTAYLIRGEEPDTEIVNLPGAPFSRYYAQDEADEGIIMETSLGVNEVKDENCPFVTEKGQIRVRLEWNECHLLFQSTYHKYDDVCRIHNQQMRREIAALQAENYSLERQIFSYQKSLAYAQAQQQQQQTVAVDAGSPSAQPAPAGPPREIGVNGHRASGRRQLPSSPLRQPAGGGLPLNDPRVHQNLVNMMDRRLSNVQLMQRTSRSNSAQSQISGDETTVYYSSIVRQPLRSDSQTSQAAVNQPQHQQQRQRQQQQQRFSNGYYQQQAGFNKHRRTTFWETLTGLVCSLGALATRAAKMAARRAEPL</sequence>
<evidence type="ECO:0000313" key="2">
    <source>
        <dbReference type="EMBL" id="OXU21077.1"/>
    </source>
</evidence>
<feature type="region of interest" description="Disordered" evidence="1">
    <location>
        <begin position="589"/>
        <end position="618"/>
    </location>
</feature>
<evidence type="ECO:0008006" key="4">
    <source>
        <dbReference type="Google" id="ProtNLM"/>
    </source>
</evidence>
<dbReference type="InterPro" id="IPR002083">
    <property type="entry name" value="MATH/TRAF_dom"/>
</dbReference>
<dbReference type="Gene3D" id="2.60.210.10">
    <property type="entry name" value="Apoptosis, Tumor Necrosis Factor Receptor Associated Protein 2, Chain A"/>
    <property type="match status" value="1"/>
</dbReference>
<comment type="caution">
    <text evidence="2">The sequence shown here is derived from an EMBL/GenBank/DDBJ whole genome shotgun (WGS) entry which is preliminary data.</text>
</comment>
<dbReference type="OrthoDB" id="10035275at2759"/>
<organism evidence="2 3">
    <name type="scientific">Trichomalopsis sarcophagae</name>
    <dbReference type="NCBI Taxonomy" id="543379"/>
    <lineage>
        <taxon>Eukaryota</taxon>
        <taxon>Metazoa</taxon>
        <taxon>Ecdysozoa</taxon>
        <taxon>Arthropoda</taxon>
        <taxon>Hexapoda</taxon>
        <taxon>Insecta</taxon>
        <taxon>Pterygota</taxon>
        <taxon>Neoptera</taxon>
        <taxon>Endopterygota</taxon>
        <taxon>Hymenoptera</taxon>
        <taxon>Apocrita</taxon>
        <taxon>Proctotrupomorpha</taxon>
        <taxon>Chalcidoidea</taxon>
        <taxon>Pteromalidae</taxon>
        <taxon>Pteromalinae</taxon>
        <taxon>Trichomalopsis</taxon>
    </lineage>
</organism>
<dbReference type="AlphaFoldDB" id="A0A232ERV7"/>
<proteinExistence type="predicted"/>
<dbReference type="Proteomes" id="UP000215335">
    <property type="component" value="Unassembled WGS sequence"/>
</dbReference>
<dbReference type="EMBL" id="NNAY01002549">
    <property type="protein sequence ID" value="OXU21077.1"/>
    <property type="molecule type" value="Genomic_DNA"/>
</dbReference>
<evidence type="ECO:0000313" key="3">
    <source>
        <dbReference type="Proteomes" id="UP000215335"/>
    </source>
</evidence>
<name>A0A232ERV7_9HYME</name>
<dbReference type="CDD" id="cd00121">
    <property type="entry name" value="MATH"/>
    <property type="match status" value="2"/>
</dbReference>
<reference evidence="2 3" key="1">
    <citation type="journal article" date="2017" name="Curr. Biol.">
        <title>The Evolution of Venom by Co-option of Single-Copy Genes.</title>
        <authorList>
            <person name="Martinson E.O."/>
            <person name="Mrinalini"/>
            <person name="Kelkar Y.D."/>
            <person name="Chang C.H."/>
            <person name="Werren J.H."/>
        </authorList>
    </citation>
    <scope>NUCLEOTIDE SEQUENCE [LARGE SCALE GENOMIC DNA]</scope>
    <source>
        <strain evidence="2 3">Alberta</strain>
        <tissue evidence="2">Whole body</tissue>
    </source>
</reference>
<accession>A0A232ERV7</accession>
<feature type="compositionally biased region" description="Polar residues" evidence="1">
    <location>
        <begin position="589"/>
        <end position="600"/>
    </location>
</feature>
<evidence type="ECO:0000256" key="1">
    <source>
        <dbReference type="SAM" id="MobiDB-lite"/>
    </source>
</evidence>